<sequence>MSKLAISDHMNLDFNVCRARVFEPSDDHWKYKKQPTEKQRNKNEQTKLSWRVSPLFYNTIKPRLIISSASSGGAGRKEITKKEADQITPSIDHCLSLTKKEQKSEKG</sequence>
<feature type="compositionally biased region" description="Basic and acidic residues" evidence="1">
    <location>
        <begin position="75"/>
        <end position="85"/>
    </location>
</feature>
<name>A0A915J9D6_ROMCU</name>
<protein>
    <submittedName>
        <fullName evidence="3">Uncharacterized protein</fullName>
    </submittedName>
</protein>
<evidence type="ECO:0000313" key="2">
    <source>
        <dbReference type="Proteomes" id="UP000887565"/>
    </source>
</evidence>
<organism evidence="2 3">
    <name type="scientific">Romanomermis culicivorax</name>
    <name type="common">Nematode worm</name>
    <dbReference type="NCBI Taxonomy" id="13658"/>
    <lineage>
        <taxon>Eukaryota</taxon>
        <taxon>Metazoa</taxon>
        <taxon>Ecdysozoa</taxon>
        <taxon>Nematoda</taxon>
        <taxon>Enoplea</taxon>
        <taxon>Dorylaimia</taxon>
        <taxon>Mermithida</taxon>
        <taxon>Mermithoidea</taxon>
        <taxon>Mermithidae</taxon>
        <taxon>Romanomermis</taxon>
    </lineage>
</organism>
<evidence type="ECO:0000313" key="3">
    <source>
        <dbReference type="WBParaSite" id="nRc.2.0.1.t22369-RA"/>
    </source>
</evidence>
<feature type="compositionally biased region" description="Basic and acidic residues" evidence="1">
    <location>
        <begin position="98"/>
        <end position="107"/>
    </location>
</feature>
<evidence type="ECO:0000256" key="1">
    <source>
        <dbReference type="SAM" id="MobiDB-lite"/>
    </source>
</evidence>
<dbReference type="WBParaSite" id="nRc.2.0.1.t22369-RA">
    <property type="protein sequence ID" value="nRc.2.0.1.t22369-RA"/>
    <property type="gene ID" value="nRc.2.0.1.g22369"/>
</dbReference>
<accession>A0A915J9D6</accession>
<dbReference type="Proteomes" id="UP000887565">
    <property type="component" value="Unplaced"/>
</dbReference>
<proteinExistence type="predicted"/>
<reference evidence="3" key="1">
    <citation type="submission" date="2022-11" db="UniProtKB">
        <authorList>
            <consortium name="WormBaseParasite"/>
        </authorList>
    </citation>
    <scope>IDENTIFICATION</scope>
</reference>
<feature type="region of interest" description="Disordered" evidence="1">
    <location>
        <begin position="70"/>
        <end position="107"/>
    </location>
</feature>
<dbReference type="AlphaFoldDB" id="A0A915J9D6"/>
<keyword evidence="2" id="KW-1185">Reference proteome</keyword>